<protein>
    <recommendedName>
        <fullName evidence="5">Dehydrogenase/reductase SDR family member 4</fullName>
    </recommendedName>
</protein>
<dbReference type="SUPFAM" id="SSF51735">
    <property type="entry name" value="NAD(P)-binding Rossmann-fold domains"/>
    <property type="match status" value="1"/>
</dbReference>
<dbReference type="NCBIfam" id="NF005559">
    <property type="entry name" value="PRK07231.1"/>
    <property type="match status" value="1"/>
</dbReference>
<dbReference type="PRINTS" id="PR00081">
    <property type="entry name" value="GDHRDH"/>
</dbReference>
<dbReference type="GO" id="GO:0004090">
    <property type="term" value="F:carbonyl reductase (NADPH) activity"/>
    <property type="evidence" value="ECO:0007669"/>
    <property type="project" value="TreeGrafter"/>
</dbReference>
<evidence type="ECO:0000313" key="3">
    <source>
        <dbReference type="EMBL" id="KAJ8964515.1"/>
    </source>
</evidence>
<dbReference type="InterPro" id="IPR002347">
    <property type="entry name" value="SDR_fam"/>
</dbReference>
<keyword evidence="2" id="KW-0560">Oxidoreductase</keyword>
<proteinExistence type="inferred from homology"/>
<dbReference type="EMBL" id="JANEYF010001344">
    <property type="protein sequence ID" value="KAJ8964515.1"/>
    <property type="molecule type" value="Genomic_DNA"/>
</dbReference>
<evidence type="ECO:0000313" key="4">
    <source>
        <dbReference type="Proteomes" id="UP001162156"/>
    </source>
</evidence>
<accession>A0AAV8ZII6</accession>
<evidence type="ECO:0000256" key="1">
    <source>
        <dbReference type="ARBA" id="ARBA00006484"/>
    </source>
</evidence>
<dbReference type="PROSITE" id="PS00061">
    <property type="entry name" value="ADH_SHORT"/>
    <property type="match status" value="1"/>
</dbReference>
<dbReference type="Gene3D" id="3.40.50.720">
    <property type="entry name" value="NAD(P)-binding Rossmann-like Domain"/>
    <property type="match status" value="1"/>
</dbReference>
<dbReference type="InterPro" id="IPR020904">
    <property type="entry name" value="Sc_DH/Rdtase_CS"/>
</dbReference>
<dbReference type="PANTHER" id="PTHR43943:SF2">
    <property type="entry name" value="DEHYDROGENASE_REDUCTASE 4"/>
    <property type="match status" value="1"/>
</dbReference>
<evidence type="ECO:0008006" key="5">
    <source>
        <dbReference type="Google" id="ProtNLM"/>
    </source>
</evidence>
<dbReference type="Proteomes" id="UP001162156">
    <property type="component" value="Unassembled WGS sequence"/>
</dbReference>
<comment type="similarity">
    <text evidence="1">Belongs to the short-chain dehydrogenases/reductases (SDR) family.</text>
</comment>
<reference evidence="3" key="1">
    <citation type="journal article" date="2023" name="Insect Mol. Biol.">
        <title>Genome sequencing provides insights into the evolution of gene families encoding plant cell wall-degrading enzymes in longhorned beetles.</title>
        <authorList>
            <person name="Shin N.R."/>
            <person name="Okamura Y."/>
            <person name="Kirsch R."/>
            <person name="Pauchet Y."/>
        </authorList>
    </citation>
    <scope>NUCLEOTIDE SEQUENCE</scope>
    <source>
        <strain evidence="3">RBIC_L_NR</strain>
    </source>
</reference>
<gene>
    <name evidence="3" type="ORF">NQ314_004810</name>
</gene>
<organism evidence="3 4">
    <name type="scientific">Rhamnusium bicolor</name>
    <dbReference type="NCBI Taxonomy" id="1586634"/>
    <lineage>
        <taxon>Eukaryota</taxon>
        <taxon>Metazoa</taxon>
        <taxon>Ecdysozoa</taxon>
        <taxon>Arthropoda</taxon>
        <taxon>Hexapoda</taxon>
        <taxon>Insecta</taxon>
        <taxon>Pterygota</taxon>
        <taxon>Neoptera</taxon>
        <taxon>Endopterygota</taxon>
        <taxon>Coleoptera</taxon>
        <taxon>Polyphaga</taxon>
        <taxon>Cucujiformia</taxon>
        <taxon>Chrysomeloidea</taxon>
        <taxon>Cerambycidae</taxon>
        <taxon>Lepturinae</taxon>
        <taxon>Rhagiini</taxon>
        <taxon>Rhamnusium</taxon>
    </lineage>
</organism>
<dbReference type="FunFam" id="3.40.50.720:FF:000084">
    <property type="entry name" value="Short-chain dehydrogenase reductase"/>
    <property type="match status" value="1"/>
</dbReference>
<evidence type="ECO:0000256" key="2">
    <source>
        <dbReference type="ARBA" id="ARBA00023002"/>
    </source>
</evidence>
<sequence>MSSIALKRLYGKIAVVTASTDGIGLAIAQRLAQEGAKVIISSRKENNVQEAVKKLCSEGLDVKGLVCHVSKAADRQKLFEEAHKIGGLDILVSNAAVNPEVGDVLDCSENSWDKIFEVNVKSSFLLAKEAVPLLRQSKAGRIIFISSIAGFQPFDLLGAYSVSKTALLGLTKAAALQLAPDDITVNCIAPGVIKTKFSSALTSNEDAELEILSRIPLNRLGKPHDISGAVAFLASDDGAYITGENIVIAGGMASRL</sequence>
<keyword evidence="4" id="KW-1185">Reference proteome</keyword>
<dbReference type="PANTHER" id="PTHR43943">
    <property type="entry name" value="DEHYDROGENASE/REDUCTASE (SDR FAMILY) MEMBER 4"/>
    <property type="match status" value="1"/>
</dbReference>
<name>A0AAV8ZII6_9CUCU</name>
<dbReference type="AlphaFoldDB" id="A0AAV8ZII6"/>
<dbReference type="PRINTS" id="PR00080">
    <property type="entry name" value="SDRFAMILY"/>
</dbReference>
<dbReference type="InterPro" id="IPR036291">
    <property type="entry name" value="NAD(P)-bd_dom_sf"/>
</dbReference>
<comment type="caution">
    <text evidence="3">The sequence shown here is derived from an EMBL/GenBank/DDBJ whole genome shotgun (WGS) entry which is preliminary data.</text>
</comment>
<dbReference type="Pfam" id="PF13561">
    <property type="entry name" value="adh_short_C2"/>
    <property type="match status" value="1"/>
</dbReference>
<dbReference type="NCBIfam" id="NF009466">
    <property type="entry name" value="PRK12826.1-2"/>
    <property type="match status" value="1"/>
</dbReference>